<feature type="domain" description="Something about silencing protein 4" evidence="2">
    <location>
        <begin position="98"/>
        <end position="188"/>
    </location>
</feature>
<dbReference type="Pfam" id="PF15460">
    <property type="entry name" value="SAS4"/>
    <property type="match status" value="1"/>
</dbReference>
<comment type="caution">
    <text evidence="3">The sequence shown here is derived from an EMBL/GenBank/DDBJ whole genome shotgun (WGS) entry which is preliminary data.</text>
</comment>
<feature type="compositionally biased region" description="Polar residues" evidence="1">
    <location>
        <begin position="192"/>
        <end position="205"/>
    </location>
</feature>
<feature type="compositionally biased region" description="Basic and acidic residues" evidence="1">
    <location>
        <begin position="206"/>
        <end position="226"/>
    </location>
</feature>
<dbReference type="AlphaFoldDB" id="A0AAV5RF44"/>
<evidence type="ECO:0000313" key="4">
    <source>
        <dbReference type="Proteomes" id="UP001362899"/>
    </source>
</evidence>
<feature type="region of interest" description="Disordered" evidence="1">
    <location>
        <begin position="189"/>
        <end position="274"/>
    </location>
</feature>
<name>A0AAV5RF44_STABA</name>
<keyword evidence="4" id="KW-1185">Reference proteome</keyword>
<organism evidence="3 4">
    <name type="scientific">Starmerella bacillaris</name>
    <name type="common">Yeast</name>
    <name type="synonym">Candida zemplinina</name>
    <dbReference type="NCBI Taxonomy" id="1247836"/>
    <lineage>
        <taxon>Eukaryota</taxon>
        <taxon>Fungi</taxon>
        <taxon>Dikarya</taxon>
        <taxon>Ascomycota</taxon>
        <taxon>Saccharomycotina</taxon>
        <taxon>Dipodascomycetes</taxon>
        <taxon>Dipodascales</taxon>
        <taxon>Trichomonascaceae</taxon>
        <taxon>Starmerella</taxon>
    </lineage>
</organism>
<evidence type="ECO:0000313" key="3">
    <source>
        <dbReference type="EMBL" id="GMM49722.1"/>
    </source>
</evidence>
<dbReference type="InterPro" id="IPR029184">
    <property type="entry name" value="Sas4_dom"/>
</dbReference>
<evidence type="ECO:0000256" key="1">
    <source>
        <dbReference type="SAM" id="MobiDB-lite"/>
    </source>
</evidence>
<evidence type="ECO:0000259" key="2">
    <source>
        <dbReference type="Pfam" id="PF15460"/>
    </source>
</evidence>
<sequence length="322" mass="36802">MRERRSRRSEQVDPLFDFQLTSANDETTKFEVCFDGVETELLDRIYAEAETQVKLKNDIFSKLEAAAEAEKMASEVHQDVASSAESENNVVVKYDSNDPLTPAGFEGHHRRMERQERHMQALEKQQFIATVARVKTQQASLLKPDWEHSISHIVRIEDSNDSFELQEKRKLALHEMQKFLERYEMSKASLRSGESNSKSNQLDTLSNDKQKEESKKRVSTKPDSKNKSKSKNKNGGNNKNNSSSSKKQKQKQNLKSMHSSNSKGKGSDLSELDNGPLMFTFRPCAFGYQLPPKPFPPQEFSLPPLLLSEVEAYELIDKLNKK</sequence>
<gene>
    <name evidence="3" type="ORF">DASB73_006800</name>
</gene>
<dbReference type="Proteomes" id="UP001362899">
    <property type="component" value="Unassembled WGS sequence"/>
</dbReference>
<dbReference type="EMBL" id="BTGC01000003">
    <property type="protein sequence ID" value="GMM49722.1"/>
    <property type="molecule type" value="Genomic_DNA"/>
</dbReference>
<proteinExistence type="predicted"/>
<reference evidence="3 4" key="1">
    <citation type="journal article" date="2023" name="Elife">
        <title>Identification of key yeast species and microbe-microbe interactions impacting larval growth of Drosophila in the wild.</title>
        <authorList>
            <person name="Mure A."/>
            <person name="Sugiura Y."/>
            <person name="Maeda R."/>
            <person name="Honda K."/>
            <person name="Sakurai N."/>
            <person name="Takahashi Y."/>
            <person name="Watada M."/>
            <person name="Katoh T."/>
            <person name="Gotoh A."/>
            <person name="Gotoh Y."/>
            <person name="Taniguchi I."/>
            <person name="Nakamura K."/>
            <person name="Hayashi T."/>
            <person name="Katayama T."/>
            <person name="Uemura T."/>
            <person name="Hattori Y."/>
        </authorList>
    </citation>
    <scope>NUCLEOTIDE SEQUENCE [LARGE SCALE GENOMIC DNA]</scope>
    <source>
        <strain evidence="3 4">SB-73</strain>
    </source>
</reference>
<accession>A0AAV5RF44</accession>
<protein>
    <recommendedName>
        <fullName evidence="2">Something about silencing protein 4 domain-containing protein</fullName>
    </recommendedName>
</protein>
<feature type="compositionally biased region" description="Low complexity" evidence="1">
    <location>
        <begin position="233"/>
        <end position="245"/>
    </location>
</feature>